<feature type="domain" description="Transposase IS116/IS110/IS902 C-terminal" evidence="2">
    <location>
        <begin position="242"/>
        <end position="326"/>
    </location>
</feature>
<reference evidence="4 5" key="1">
    <citation type="submission" date="2016-12" db="EMBL/GenBank/DDBJ databases">
        <title>Complete genome sequence of Microbacterium aurum KACC 15219.</title>
        <authorList>
            <person name="Jung Y."/>
            <person name="Shin J.-H."/>
            <person name="Lee Y.-J."/>
            <person name="Yi H."/>
            <person name="Bahn Y.-S."/>
            <person name="Kim J.F."/>
            <person name="Lee D.-W."/>
        </authorList>
    </citation>
    <scope>NUCLEOTIDE SEQUENCE [LARGE SCALE GENOMIC DNA]</scope>
    <source>
        <strain evidence="4 5">KACC 15219</strain>
    </source>
</reference>
<feature type="domain" description="Transposase IS110-like N-terminal" evidence="1">
    <location>
        <begin position="22"/>
        <end position="167"/>
    </location>
</feature>
<gene>
    <name evidence="3" type="ORF">BOH66_15045</name>
    <name evidence="4" type="ORF">BOH66_15055</name>
</gene>
<dbReference type="KEGG" id="maur:BOH66_15055"/>
<dbReference type="EMBL" id="CP018762">
    <property type="protein sequence ID" value="APZ35414.1"/>
    <property type="molecule type" value="Genomic_DNA"/>
</dbReference>
<dbReference type="InterPro" id="IPR047650">
    <property type="entry name" value="Transpos_IS110"/>
</dbReference>
<dbReference type="Pfam" id="PF02371">
    <property type="entry name" value="Transposase_20"/>
    <property type="match status" value="1"/>
</dbReference>
<evidence type="ECO:0000313" key="4">
    <source>
        <dbReference type="EMBL" id="APZ35416.1"/>
    </source>
</evidence>
<dbReference type="GO" id="GO:0003677">
    <property type="term" value="F:DNA binding"/>
    <property type="evidence" value="ECO:0007669"/>
    <property type="project" value="InterPro"/>
</dbReference>
<dbReference type="PANTHER" id="PTHR33055:SF16">
    <property type="entry name" value="TRANSPOSASE FOR INSERTION SEQUENCE ELEMENT IS1547"/>
    <property type="match status" value="1"/>
</dbReference>
<dbReference type="GO" id="GO:0006313">
    <property type="term" value="P:DNA transposition"/>
    <property type="evidence" value="ECO:0007669"/>
    <property type="project" value="InterPro"/>
</dbReference>
<evidence type="ECO:0000259" key="1">
    <source>
        <dbReference type="Pfam" id="PF01548"/>
    </source>
</evidence>
<dbReference type="Pfam" id="PF01548">
    <property type="entry name" value="DEDD_Tnp_IS110"/>
    <property type="match status" value="1"/>
</dbReference>
<dbReference type="Proteomes" id="UP000187185">
    <property type="component" value="Chromosome"/>
</dbReference>
<accession>A0A1P8UBE6</accession>
<evidence type="ECO:0000313" key="3">
    <source>
        <dbReference type="EMBL" id="APZ35414.1"/>
    </source>
</evidence>
<sequence length="423" mass="45917">MTSMTLDPPLTNLLPPDAELVAGVDTHKNTHHVAILDLVGRPVADREFRADGRGYAQIVTFLHAHGDVVRVGVEGTGSYGAGLARALTAAGLTVVEVARQDRQARRRRGKSDPLDAHQAAVAVLAGTDTAIPKSGDGAVESMRILLAERRSAAKARAQVMNQIHALLITAPELVRQAFRALSGQRLVNTLAKTRPGTIMSPDPEVVARQTLRRFAVRHLTMQAEIDLIEQQLEVLVRQVNPTLLSLSGVGPVTAATLLVAAGDNPERLGTRASFAALAGVAPIPASSGQRTRHRLSRGGNRHANAALHRIVLLRMRHREPRTMAYFERRRSEQLTDRDIMRCLKRHVANEIYAALLNPATDNPIGRELRARRQAVGIPISVLAATLDVPYQRLRRLEIGTRADPELEARATAVLEQIGPPLAA</sequence>
<dbReference type="RefSeq" id="WP_076691783.1">
    <property type="nucleotide sequence ID" value="NZ_CP018762.1"/>
</dbReference>
<proteinExistence type="predicted"/>
<dbReference type="KEGG" id="maur:BOH66_15045"/>
<protein>
    <submittedName>
        <fullName evidence="4">Uncharacterized protein</fullName>
    </submittedName>
</protein>
<dbReference type="GO" id="GO:0004803">
    <property type="term" value="F:transposase activity"/>
    <property type="evidence" value="ECO:0007669"/>
    <property type="project" value="InterPro"/>
</dbReference>
<dbReference type="InterPro" id="IPR002525">
    <property type="entry name" value="Transp_IS110-like_N"/>
</dbReference>
<dbReference type="InterPro" id="IPR003346">
    <property type="entry name" value="Transposase_20"/>
</dbReference>
<evidence type="ECO:0000259" key="2">
    <source>
        <dbReference type="Pfam" id="PF02371"/>
    </source>
</evidence>
<dbReference type="AlphaFoldDB" id="A0A1P8UBE6"/>
<dbReference type="EMBL" id="CP018762">
    <property type="protein sequence ID" value="APZ35416.1"/>
    <property type="molecule type" value="Genomic_DNA"/>
</dbReference>
<organism evidence="4 5">
    <name type="scientific">Microbacterium aurum</name>
    <dbReference type="NCBI Taxonomy" id="36805"/>
    <lineage>
        <taxon>Bacteria</taxon>
        <taxon>Bacillati</taxon>
        <taxon>Actinomycetota</taxon>
        <taxon>Actinomycetes</taxon>
        <taxon>Micrococcales</taxon>
        <taxon>Microbacteriaceae</taxon>
        <taxon>Microbacterium</taxon>
    </lineage>
</organism>
<evidence type="ECO:0000313" key="5">
    <source>
        <dbReference type="Proteomes" id="UP000187185"/>
    </source>
</evidence>
<dbReference type="PANTHER" id="PTHR33055">
    <property type="entry name" value="TRANSPOSASE FOR INSERTION SEQUENCE ELEMENT IS1111A"/>
    <property type="match status" value="1"/>
</dbReference>
<name>A0A1P8UBE6_9MICO</name>
<keyword evidence="5" id="KW-1185">Reference proteome</keyword>
<dbReference type="NCBIfam" id="NF033542">
    <property type="entry name" value="transpos_IS110"/>
    <property type="match status" value="1"/>
</dbReference>